<dbReference type="PANTHER" id="PTHR42693:SF33">
    <property type="entry name" value="ARYLSULFATASE"/>
    <property type="match status" value="1"/>
</dbReference>
<feature type="region of interest" description="Disordered" evidence="5">
    <location>
        <begin position="30"/>
        <end position="61"/>
    </location>
</feature>
<evidence type="ECO:0000256" key="1">
    <source>
        <dbReference type="ARBA" id="ARBA00008779"/>
    </source>
</evidence>
<dbReference type="NCBIfam" id="TIGR01167">
    <property type="entry name" value="LPXTG_anchor"/>
    <property type="match status" value="1"/>
</dbReference>
<evidence type="ECO:0000256" key="3">
    <source>
        <dbReference type="ARBA" id="ARBA00022801"/>
    </source>
</evidence>
<dbReference type="Gene3D" id="3.30.1120.10">
    <property type="match status" value="1"/>
</dbReference>
<dbReference type="EMBL" id="HG966617">
    <property type="protein sequence ID" value="CDO58875.1"/>
    <property type="molecule type" value="Genomic_DNA"/>
</dbReference>
<evidence type="ECO:0000256" key="6">
    <source>
        <dbReference type="SAM" id="Phobius"/>
    </source>
</evidence>
<feature type="domain" description="Sulfatase N-terminal" evidence="8">
    <location>
        <begin position="65"/>
        <end position="474"/>
    </location>
</feature>
<dbReference type="GO" id="GO:0046872">
    <property type="term" value="F:metal ion binding"/>
    <property type="evidence" value="ECO:0007669"/>
    <property type="project" value="UniProtKB-KW"/>
</dbReference>
<dbReference type="GO" id="GO:0004065">
    <property type="term" value="F:arylsulfatase activity"/>
    <property type="evidence" value="ECO:0007669"/>
    <property type="project" value="UniProtKB-EC"/>
</dbReference>
<dbReference type="InterPro" id="IPR050738">
    <property type="entry name" value="Sulfatase"/>
</dbReference>
<feature type="transmembrane region" description="Helical" evidence="6">
    <location>
        <begin position="617"/>
        <end position="634"/>
    </location>
</feature>
<gene>
    <name evidence="9" type="ORF">BN1012_Phect661</name>
</gene>
<evidence type="ECO:0000256" key="4">
    <source>
        <dbReference type="ARBA" id="ARBA00022837"/>
    </source>
</evidence>
<sequence length="643" mass="70386">MHVRSTRKILVSLVAVAVSAGMSLTSSQAQTAQPAQTAPAAQPAQTAPAAQPTQPEQAAQPAGKPNFLVVMVDDMGWSDPGFLGSKIRTPHIDALAERGTFMSNFYVAPTCSPTRSMLMTGVSNHAAGVGTMHTLQAPNQLGLTEYGAQLHDGVVTIAEMLKANGYATMMSGKWHLAIDEDQRPHNRGFDRAFGLLEGASSHFADQRQIGVLETVTYLEDGKPIELPEDFYSSVGYTDKIIEYMDGAADTPFFAYLAYTAPHDPLQVPDEWLDRYKGVFDDGPAAEKEQRRQRLVELGLISPDSQLDAPLNFPSWLPSYKAPWAERSPEERAIDIRRMEIYAAMVELLDQQMGRVVARLEETGRLDNTYIIFLSDNGASVTTPIVYRGNTREWLHANYDQSPERMGQAGSFTTMGRDWANSSNTPFRLFKATVAEGGVRSPMIISGPGLERGVIRNSTGHVTDLAPTLYELAGITSKDHPLYDGKLQPRGQSILPILANDDGDESRAIVTELFGNRMVRQGNLKAVFLGPPVGSSEWEIFDIAADPSATANLADKFPEKLAEMVQAYEDFAATNNVVTPEPPLTLRPGVFFEGKCNWWCEARFAIAETLVNPSSRNTLFAVIGAALLLGGFMLIRSRRKKRAA</sequence>
<proteinExistence type="inferred from homology"/>
<evidence type="ECO:0000256" key="5">
    <source>
        <dbReference type="SAM" id="MobiDB-lite"/>
    </source>
</evidence>
<dbReference type="InterPro" id="IPR024607">
    <property type="entry name" value="Sulfatase_CS"/>
</dbReference>
<keyword evidence="7" id="KW-0732">Signal</keyword>
<dbReference type="EC" id="3.1.6.1" evidence="9"/>
<accession>X5MKT6</accession>
<dbReference type="InterPro" id="IPR017850">
    <property type="entry name" value="Alkaline_phosphatase_core_sf"/>
</dbReference>
<dbReference type="InterPro" id="IPR000917">
    <property type="entry name" value="Sulfatase_N"/>
</dbReference>
<dbReference type="KEGG" id="pect:BN1012_Phect661"/>
<dbReference type="SUPFAM" id="SSF53649">
    <property type="entry name" value="Alkaline phosphatase-like"/>
    <property type="match status" value="1"/>
</dbReference>
<evidence type="ECO:0000256" key="2">
    <source>
        <dbReference type="ARBA" id="ARBA00022723"/>
    </source>
</evidence>
<keyword evidence="10" id="KW-1185">Reference proteome</keyword>
<dbReference type="PROSITE" id="PS00523">
    <property type="entry name" value="SULFATASE_1"/>
    <property type="match status" value="1"/>
</dbReference>
<dbReference type="Proteomes" id="UP000032160">
    <property type="component" value="Chromosome I"/>
</dbReference>
<keyword evidence="6" id="KW-0812">Transmembrane</keyword>
<name>X5MKT6_9HYPH</name>
<dbReference type="STRING" id="1458461.BN1012_Phect661"/>
<dbReference type="HOGENOM" id="CLU_006332_11_1_5"/>
<comment type="similarity">
    <text evidence="1">Belongs to the sulfatase family.</text>
</comment>
<keyword evidence="3 9" id="KW-0378">Hydrolase</keyword>
<evidence type="ECO:0000313" key="9">
    <source>
        <dbReference type="EMBL" id="CDO58875.1"/>
    </source>
</evidence>
<dbReference type="Pfam" id="PF00884">
    <property type="entry name" value="Sulfatase"/>
    <property type="match status" value="1"/>
</dbReference>
<reference evidence="9 10" key="1">
    <citation type="journal article" date="2014" name="Front. Genet.">
        <title>Genome and metabolic network of "Candidatus Phaeomarinobacter ectocarpi" Ec32, a new candidate genus of Alphaproteobacteria frequently associated with brown algae.</title>
        <authorList>
            <person name="Dittami S.M."/>
            <person name="Barbeyron T."/>
            <person name="Boyen C."/>
            <person name="Cambefort J."/>
            <person name="Collet G."/>
            <person name="Delage L."/>
            <person name="Gobet A."/>
            <person name="Groisillier A."/>
            <person name="Leblanc C."/>
            <person name="Michel G."/>
            <person name="Scornet D."/>
            <person name="Siegel A."/>
            <person name="Tapia J.E."/>
            <person name="Tonon T."/>
        </authorList>
    </citation>
    <scope>NUCLEOTIDE SEQUENCE [LARGE SCALE GENOMIC DNA]</scope>
    <source>
        <strain evidence="9 10">Ec32</strain>
    </source>
</reference>
<dbReference type="PANTHER" id="PTHR42693">
    <property type="entry name" value="ARYLSULFATASE FAMILY MEMBER"/>
    <property type="match status" value="1"/>
</dbReference>
<keyword evidence="6" id="KW-0472">Membrane</keyword>
<dbReference type="PATRIC" id="fig|1458461.3.peg.662"/>
<keyword evidence="6" id="KW-1133">Transmembrane helix</keyword>
<feature type="chain" id="PRO_5004958362" evidence="7">
    <location>
        <begin position="32"/>
        <end position="643"/>
    </location>
</feature>
<dbReference type="AlphaFoldDB" id="X5MKT6"/>
<dbReference type="Gene3D" id="3.40.720.10">
    <property type="entry name" value="Alkaline Phosphatase, subunit A"/>
    <property type="match status" value="1"/>
</dbReference>
<keyword evidence="2" id="KW-0479">Metal-binding</keyword>
<feature type="signal peptide" evidence="7">
    <location>
        <begin position="1"/>
        <end position="31"/>
    </location>
</feature>
<organism evidence="9 10">
    <name type="scientific">Candidatus Phaeomarinibacter ectocarpi</name>
    <dbReference type="NCBI Taxonomy" id="1458461"/>
    <lineage>
        <taxon>Bacteria</taxon>
        <taxon>Pseudomonadati</taxon>
        <taxon>Pseudomonadota</taxon>
        <taxon>Alphaproteobacteria</taxon>
        <taxon>Hyphomicrobiales</taxon>
        <taxon>Parvibaculaceae</taxon>
        <taxon>Candidatus Phaeomarinibacter</taxon>
    </lineage>
</organism>
<evidence type="ECO:0000256" key="7">
    <source>
        <dbReference type="SAM" id="SignalP"/>
    </source>
</evidence>
<dbReference type="PROSITE" id="PS00149">
    <property type="entry name" value="SULFATASE_2"/>
    <property type="match status" value="1"/>
</dbReference>
<evidence type="ECO:0000313" key="10">
    <source>
        <dbReference type="Proteomes" id="UP000032160"/>
    </source>
</evidence>
<keyword evidence="4" id="KW-0106">Calcium</keyword>
<protein>
    <submittedName>
        <fullName evidence="9">Arylsulfatase, family S1 subfamily 4</fullName>
        <ecNumber evidence="9">3.1.6.1</ecNumber>
    </submittedName>
</protein>
<dbReference type="RefSeq" id="WP_171815949.1">
    <property type="nucleotide sequence ID" value="NZ_HG966617.1"/>
</dbReference>
<dbReference type="CDD" id="cd16025">
    <property type="entry name" value="PAS_like"/>
    <property type="match status" value="1"/>
</dbReference>
<evidence type="ECO:0000259" key="8">
    <source>
        <dbReference type="Pfam" id="PF00884"/>
    </source>
</evidence>